<keyword evidence="9 10" id="KW-0326">Glycosidase</keyword>
<feature type="chain" id="PRO_5047285086" description="Alpha-galactosidase" evidence="11">
    <location>
        <begin position="25"/>
        <end position="414"/>
    </location>
</feature>
<name>A0ABR0S6Q4_9HYPO</name>
<evidence type="ECO:0000256" key="8">
    <source>
        <dbReference type="ARBA" id="ARBA00023180"/>
    </source>
</evidence>
<dbReference type="InterPro" id="IPR013785">
    <property type="entry name" value="Aldolase_TIM"/>
</dbReference>
<evidence type="ECO:0000256" key="2">
    <source>
        <dbReference type="ARBA" id="ARBA00003969"/>
    </source>
</evidence>
<dbReference type="SUPFAM" id="SSF51011">
    <property type="entry name" value="Glycosyl hydrolase domain"/>
    <property type="match status" value="1"/>
</dbReference>
<evidence type="ECO:0000256" key="11">
    <source>
        <dbReference type="SAM" id="SignalP"/>
    </source>
</evidence>
<dbReference type="CDD" id="cd14792">
    <property type="entry name" value="GH27"/>
    <property type="match status" value="1"/>
</dbReference>
<keyword evidence="5" id="KW-0964">Secreted</keyword>
<comment type="subcellular location">
    <subcellularLocation>
        <location evidence="3">Secreted</location>
    </subcellularLocation>
</comment>
<evidence type="ECO:0000256" key="10">
    <source>
        <dbReference type="RuleBase" id="RU361168"/>
    </source>
</evidence>
<dbReference type="Proteomes" id="UP001338125">
    <property type="component" value="Unassembled WGS sequence"/>
</dbReference>
<evidence type="ECO:0000256" key="5">
    <source>
        <dbReference type="ARBA" id="ARBA00022525"/>
    </source>
</evidence>
<dbReference type="PROSITE" id="PS00512">
    <property type="entry name" value="ALPHA_GALACTOSIDASE"/>
    <property type="match status" value="1"/>
</dbReference>
<feature type="domain" description="Alpha galactosidase C-terminal" evidence="12">
    <location>
        <begin position="332"/>
        <end position="403"/>
    </location>
</feature>
<comment type="similarity">
    <text evidence="4 10">Belongs to the glycosyl hydrolase 27 family.</text>
</comment>
<evidence type="ECO:0000313" key="14">
    <source>
        <dbReference type="Proteomes" id="UP001338125"/>
    </source>
</evidence>
<dbReference type="InterPro" id="IPR002241">
    <property type="entry name" value="Glyco_hydro_27"/>
</dbReference>
<evidence type="ECO:0000256" key="1">
    <source>
        <dbReference type="ARBA" id="ARBA00001255"/>
    </source>
</evidence>
<dbReference type="InterPro" id="IPR013780">
    <property type="entry name" value="Glyco_hydro_b"/>
</dbReference>
<comment type="caution">
    <text evidence="13">The sequence shown here is derived from an EMBL/GenBank/DDBJ whole genome shotgun (WGS) entry which is preliminary data.</text>
</comment>
<comment type="function">
    <text evidence="2">Hydrolyzes a variety of simple alpha-D-galactoside as well as more complex molecules such as oligosaccharides and polysaccharides.</text>
</comment>
<evidence type="ECO:0000313" key="13">
    <source>
        <dbReference type="EMBL" id="KAK5987843.1"/>
    </source>
</evidence>
<keyword evidence="6 11" id="KW-0732">Signal</keyword>
<dbReference type="InterPro" id="IPR000111">
    <property type="entry name" value="Glyco_hydro_27/36_CS"/>
</dbReference>
<dbReference type="Pfam" id="PF17801">
    <property type="entry name" value="Melibiase_C"/>
    <property type="match status" value="1"/>
</dbReference>
<organism evidence="13 14">
    <name type="scientific">Cladobotryum mycophilum</name>
    <dbReference type="NCBI Taxonomy" id="491253"/>
    <lineage>
        <taxon>Eukaryota</taxon>
        <taxon>Fungi</taxon>
        <taxon>Dikarya</taxon>
        <taxon>Ascomycota</taxon>
        <taxon>Pezizomycotina</taxon>
        <taxon>Sordariomycetes</taxon>
        <taxon>Hypocreomycetidae</taxon>
        <taxon>Hypocreales</taxon>
        <taxon>Hypocreaceae</taxon>
        <taxon>Cladobotryum</taxon>
    </lineage>
</organism>
<dbReference type="PANTHER" id="PTHR11452">
    <property type="entry name" value="ALPHA-GALACTOSIDASE/ALPHA-N-ACETYLGALACTOSAMINIDASE"/>
    <property type="match status" value="1"/>
</dbReference>
<proteinExistence type="inferred from homology"/>
<evidence type="ECO:0000256" key="6">
    <source>
        <dbReference type="ARBA" id="ARBA00022729"/>
    </source>
</evidence>
<evidence type="ECO:0000256" key="9">
    <source>
        <dbReference type="ARBA" id="ARBA00023295"/>
    </source>
</evidence>
<keyword evidence="8" id="KW-0325">Glycoprotein</keyword>
<dbReference type="EMBL" id="JAVFKD010000016">
    <property type="protein sequence ID" value="KAK5987843.1"/>
    <property type="molecule type" value="Genomic_DNA"/>
</dbReference>
<comment type="catalytic activity">
    <reaction evidence="1 10">
        <text>Hydrolysis of terminal, non-reducing alpha-D-galactose residues in alpha-D-galactosides, including galactose oligosaccharides, galactomannans and galactolipids.</text>
        <dbReference type="EC" id="3.2.1.22"/>
    </reaction>
</comment>
<evidence type="ECO:0000256" key="7">
    <source>
        <dbReference type="ARBA" id="ARBA00022801"/>
    </source>
</evidence>
<feature type="signal peptide" evidence="11">
    <location>
        <begin position="1"/>
        <end position="24"/>
    </location>
</feature>
<dbReference type="EC" id="3.2.1.22" evidence="10"/>
<reference evidence="13 14" key="1">
    <citation type="submission" date="2024-01" db="EMBL/GenBank/DDBJ databases">
        <title>Complete genome of Cladobotryum mycophilum ATHUM6906.</title>
        <authorList>
            <person name="Christinaki A.C."/>
            <person name="Myridakis A.I."/>
            <person name="Kouvelis V.N."/>
        </authorList>
    </citation>
    <scope>NUCLEOTIDE SEQUENCE [LARGE SCALE GENOMIC DNA]</scope>
    <source>
        <strain evidence="13 14">ATHUM6906</strain>
    </source>
</reference>
<dbReference type="SUPFAM" id="SSF51445">
    <property type="entry name" value="(Trans)glycosidases"/>
    <property type="match status" value="1"/>
</dbReference>
<dbReference type="PANTHER" id="PTHR11452:SF61">
    <property type="entry name" value="ALPHA-GALACTOSIDASE B-RELATED"/>
    <property type="match status" value="1"/>
</dbReference>
<keyword evidence="7 10" id="KW-0378">Hydrolase</keyword>
<dbReference type="Gene3D" id="2.60.40.1180">
    <property type="entry name" value="Golgi alpha-mannosidase II"/>
    <property type="match status" value="1"/>
</dbReference>
<keyword evidence="14" id="KW-1185">Reference proteome</keyword>
<gene>
    <name evidence="13" type="ORF">PT974_11977</name>
</gene>
<sequence>MAPQSSLRPSLLAGFAILAASTQAYVMPDGHTGKLPTLGWNSWNAYHCDITEEKFLSAAEALVQTGLRDAGYKYVNIDDCWSLKDGRVNGHIAPNTTRFPDGIDGLAKKIHNMDLKFAAGTETCAGYPASLGYEDVDAEDFSNWGVDYLKYDNCNVPQEWQDQYVACHEDQVKSKSAERFARMRDALAKQKREILYSMCIWGVADIFSWGNSTGVNWRMSGDISPNWESVLHIVNINSFKLNYVDFWGHNDADMLEVGNGLSPEETRTHFALWAAMKSPLLIGTDLKQLSQDSINVLKNKHLLAFNQDDVYGRPATPYKWGVNPNWTYNSTNPAEFWAGPSKNGHLILMLNTLNQKVNKVAKWSEVPGLSGTKYHVKDVWTGKDLGCLDSYSVDVAAHDTAAVLVGRECKKYSA</sequence>
<dbReference type="Pfam" id="PF16499">
    <property type="entry name" value="Melibiase_2"/>
    <property type="match status" value="1"/>
</dbReference>
<keyword evidence="10" id="KW-1015">Disulfide bond</keyword>
<dbReference type="InterPro" id="IPR017853">
    <property type="entry name" value="GH"/>
</dbReference>
<protein>
    <recommendedName>
        <fullName evidence="10">Alpha-galactosidase</fullName>
        <ecNumber evidence="10">3.2.1.22</ecNumber>
    </recommendedName>
    <alternativeName>
        <fullName evidence="10">Melibiase</fullName>
    </alternativeName>
</protein>
<evidence type="ECO:0000259" key="12">
    <source>
        <dbReference type="Pfam" id="PF17801"/>
    </source>
</evidence>
<dbReference type="InterPro" id="IPR041233">
    <property type="entry name" value="Melibiase_C"/>
</dbReference>
<dbReference type="Gene3D" id="3.20.20.70">
    <property type="entry name" value="Aldolase class I"/>
    <property type="match status" value="1"/>
</dbReference>
<accession>A0ABR0S6Q4</accession>
<dbReference type="PRINTS" id="PR00740">
    <property type="entry name" value="GLHYDRLASE27"/>
</dbReference>
<evidence type="ECO:0000256" key="4">
    <source>
        <dbReference type="ARBA" id="ARBA00009743"/>
    </source>
</evidence>
<evidence type="ECO:0000256" key="3">
    <source>
        <dbReference type="ARBA" id="ARBA00004613"/>
    </source>
</evidence>